<dbReference type="Proteomes" id="UP000321947">
    <property type="component" value="Unassembled WGS sequence"/>
</dbReference>
<comment type="caution">
    <text evidence="3">The sequence shown here is derived from an EMBL/GenBank/DDBJ whole genome shotgun (WGS) entry which is preliminary data.</text>
</comment>
<accession>A0A5A7T3L7</accession>
<dbReference type="OrthoDB" id="411615at2759"/>
<name>A0A5A7T3L7_CUCMM</name>
<organism evidence="3 5">
    <name type="scientific">Cucumis melo var. makuwa</name>
    <name type="common">Oriental melon</name>
    <dbReference type="NCBI Taxonomy" id="1194695"/>
    <lineage>
        <taxon>Eukaryota</taxon>
        <taxon>Viridiplantae</taxon>
        <taxon>Streptophyta</taxon>
        <taxon>Embryophyta</taxon>
        <taxon>Tracheophyta</taxon>
        <taxon>Spermatophyta</taxon>
        <taxon>Magnoliopsida</taxon>
        <taxon>eudicotyledons</taxon>
        <taxon>Gunneridae</taxon>
        <taxon>Pentapetalae</taxon>
        <taxon>rosids</taxon>
        <taxon>fabids</taxon>
        <taxon>Cucurbitales</taxon>
        <taxon>Cucurbitaceae</taxon>
        <taxon>Benincaseae</taxon>
        <taxon>Cucumis</taxon>
    </lineage>
</organism>
<gene>
    <name evidence="4" type="ORF">E5676_scaffold154G00340</name>
    <name evidence="3" type="ORF">E6C27_scaffold36G001090</name>
</gene>
<dbReference type="AlphaFoldDB" id="A0A5A7T3L7"/>
<keyword evidence="2" id="KW-0812">Transmembrane</keyword>
<keyword evidence="2" id="KW-0472">Membrane</keyword>
<evidence type="ECO:0000256" key="1">
    <source>
        <dbReference type="SAM" id="MobiDB-lite"/>
    </source>
</evidence>
<feature type="transmembrane region" description="Helical" evidence="2">
    <location>
        <begin position="29"/>
        <end position="58"/>
    </location>
</feature>
<dbReference type="Proteomes" id="UP000321393">
    <property type="component" value="Unassembled WGS sequence"/>
</dbReference>
<keyword evidence="2" id="KW-1133">Transmembrane helix</keyword>
<dbReference type="EMBL" id="SSTE01018788">
    <property type="protein sequence ID" value="KAA0037930.1"/>
    <property type="molecule type" value="Genomic_DNA"/>
</dbReference>
<proteinExistence type="predicted"/>
<feature type="compositionally biased region" description="Polar residues" evidence="1">
    <location>
        <begin position="1"/>
        <end position="18"/>
    </location>
</feature>
<protein>
    <submittedName>
        <fullName evidence="3 4">Polyprotein</fullName>
    </submittedName>
</protein>
<reference evidence="5 6" key="1">
    <citation type="submission" date="2019-08" db="EMBL/GenBank/DDBJ databases">
        <title>Draft genome sequences of two oriental melons (Cucumis melo L. var makuwa).</title>
        <authorList>
            <person name="Kwon S.-Y."/>
        </authorList>
    </citation>
    <scope>NUCLEOTIDE SEQUENCE [LARGE SCALE GENOMIC DNA]</scope>
    <source>
        <strain evidence="6">cv. Chang Bougi</strain>
        <strain evidence="5">cv. SW 3</strain>
        <tissue evidence="3">Leaf</tissue>
    </source>
</reference>
<dbReference type="EMBL" id="SSTD01007345">
    <property type="protein sequence ID" value="TYK19008.1"/>
    <property type="molecule type" value="Genomic_DNA"/>
</dbReference>
<dbReference type="STRING" id="1194695.A0A5A7T3L7"/>
<evidence type="ECO:0000313" key="3">
    <source>
        <dbReference type="EMBL" id="KAA0037930.1"/>
    </source>
</evidence>
<feature type="region of interest" description="Disordered" evidence="1">
    <location>
        <begin position="1"/>
        <end position="21"/>
    </location>
</feature>
<sequence length="153" mass="17469">MSSNPLIPNVESSSSGGETPQKPELQVTYILLLTICPILLIIFLVLLLIIPYPVFLILRFQLSIGKEALNDLNWKLAVMEEMNALKQNSHGTVELPKDKKTVGCEWVFIVKFNFDWPLYQRDVKNVFLNGDFEEEVFMDLPPGFEIDLGINKE</sequence>
<evidence type="ECO:0000256" key="2">
    <source>
        <dbReference type="SAM" id="Phobius"/>
    </source>
</evidence>
<evidence type="ECO:0000313" key="5">
    <source>
        <dbReference type="Proteomes" id="UP000321393"/>
    </source>
</evidence>
<evidence type="ECO:0000313" key="6">
    <source>
        <dbReference type="Proteomes" id="UP000321947"/>
    </source>
</evidence>
<evidence type="ECO:0000313" key="4">
    <source>
        <dbReference type="EMBL" id="TYK19008.1"/>
    </source>
</evidence>